<reference evidence="2" key="1">
    <citation type="submission" date="2014-12" db="EMBL/GenBank/DDBJ databases">
        <title>Insight into the proteome of Arion vulgaris.</title>
        <authorList>
            <person name="Aradska J."/>
            <person name="Bulat T."/>
            <person name="Smidak R."/>
            <person name="Sarate P."/>
            <person name="Gangsoo J."/>
            <person name="Sialana F."/>
            <person name="Bilban M."/>
            <person name="Lubec G."/>
        </authorList>
    </citation>
    <scope>NUCLEOTIDE SEQUENCE</scope>
    <source>
        <tissue evidence="2">Skin</tissue>
    </source>
</reference>
<name>A0A0B6ZI85_9EUPU</name>
<dbReference type="EMBL" id="HACG01021393">
    <property type="protein sequence ID" value="CEK68258.1"/>
    <property type="molecule type" value="Transcribed_RNA"/>
</dbReference>
<dbReference type="AlphaFoldDB" id="A0A0B6ZI85"/>
<evidence type="ECO:0000313" key="2">
    <source>
        <dbReference type="EMBL" id="CEK68258.1"/>
    </source>
</evidence>
<evidence type="ECO:0000313" key="1">
    <source>
        <dbReference type="EMBL" id="CEK68257.1"/>
    </source>
</evidence>
<feature type="non-terminal residue" evidence="2">
    <location>
        <position position="1"/>
    </location>
</feature>
<protein>
    <submittedName>
        <fullName evidence="2">Uncharacterized protein</fullName>
    </submittedName>
</protein>
<dbReference type="EMBL" id="HACG01021392">
    <property type="protein sequence ID" value="CEK68257.1"/>
    <property type="molecule type" value="Transcribed_RNA"/>
</dbReference>
<organism evidence="2">
    <name type="scientific">Arion vulgaris</name>
    <dbReference type="NCBI Taxonomy" id="1028688"/>
    <lineage>
        <taxon>Eukaryota</taxon>
        <taxon>Metazoa</taxon>
        <taxon>Spiralia</taxon>
        <taxon>Lophotrochozoa</taxon>
        <taxon>Mollusca</taxon>
        <taxon>Gastropoda</taxon>
        <taxon>Heterobranchia</taxon>
        <taxon>Euthyneura</taxon>
        <taxon>Panpulmonata</taxon>
        <taxon>Eupulmonata</taxon>
        <taxon>Stylommatophora</taxon>
        <taxon>Helicina</taxon>
        <taxon>Arionoidea</taxon>
        <taxon>Arionidae</taxon>
        <taxon>Arion</taxon>
    </lineage>
</organism>
<accession>A0A0B6ZI85</accession>
<gene>
    <name evidence="2" type="primary">ORF65687</name>
    <name evidence="1" type="synonym">ORF65684</name>
</gene>
<sequence>GICIVFGCTSDIPIVKMCYMIDILSPCSYHVIAQTKGYIQVSMDQRHPSHKNTNDITSMRTKHALSKLREQLARRPHL</sequence>
<proteinExistence type="predicted"/>